<accession>V8CHV8</accession>
<protein>
    <recommendedName>
        <fullName evidence="5">Glycosyltransferase subfamily 4-like N-terminal domain-containing protein</fullName>
    </recommendedName>
</protein>
<name>V8CHV8_9HELI</name>
<evidence type="ECO:0000259" key="1">
    <source>
        <dbReference type="Pfam" id="PF00534"/>
    </source>
</evidence>
<dbReference type="GO" id="GO:0016757">
    <property type="term" value="F:glycosyltransferase activity"/>
    <property type="evidence" value="ECO:0007669"/>
    <property type="project" value="InterPro"/>
</dbReference>
<proteinExistence type="predicted"/>
<dbReference type="InterPro" id="IPR028098">
    <property type="entry name" value="Glyco_trans_4-like_N"/>
</dbReference>
<gene>
    <name evidence="3" type="ORF">HMPREF2087_01369</name>
</gene>
<dbReference type="PANTHER" id="PTHR12526">
    <property type="entry name" value="GLYCOSYLTRANSFERASE"/>
    <property type="match status" value="1"/>
</dbReference>
<dbReference type="Proteomes" id="UP000018688">
    <property type="component" value="Unassembled WGS sequence"/>
</dbReference>
<reference evidence="3 4" key="1">
    <citation type="submission" date="2013-10" db="EMBL/GenBank/DDBJ databases">
        <title>The Genome Sequence of Helicobacter canis NCTC 12740.</title>
        <authorList>
            <consortium name="The Broad Institute Genomics Platform"/>
            <person name="Earl A."/>
            <person name="Fox J.G."/>
            <person name="Shen Z."/>
            <person name="Young S.K."/>
            <person name="Zeng Q."/>
            <person name="Gargeya S."/>
            <person name="Fitzgerald M."/>
            <person name="Abouelleil A."/>
            <person name="Alvarado L."/>
            <person name="Chapman S.B."/>
            <person name="Gainer-Dewar J."/>
            <person name="Goldberg J."/>
            <person name="Griggs A."/>
            <person name="Gujja S."/>
            <person name="Hansen M."/>
            <person name="Howarth C."/>
            <person name="Imamovic A."/>
            <person name="Ireland A."/>
            <person name="Larimer J."/>
            <person name="McCowan C."/>
            <person name="Murphy C."/>
            <person name="Pearson M."/>
            <person name="Poon T.W."/>
            <person name="Priest M."/>
            <person name="Roberts A."/>
            <person name="Saif S."/>
            <person name="Shea T."/>
            <person name="Sykes S."/>
            <person name="Wortman J."/>
            <person name="Nusbaum C."/>
            <person name="Birren B."/>
        </authorList>
    </citation>
    <scope>NUCLEOTIDE SEQUENCE [LARGE SCALE GENOMIC DNA]</scope>
    <source>
        <strain evidence="3 4">NCTC 12740</strain>
    </source>
</reference>
<evidence type="ECO:0008006" key="5">
    <source>
        <dbReference type="Google" id="ProtNLM"/>
    </source>
</evidence>
<organism evidence="3 4">
    <name type="scientific">Helicobacter canis NCTC 12740</name>
    <dbReference type="NCBI Taxonomy" id="1357399"/>
    <lineage>
        <taxon>Bacteria</taxon>
        <taxon>Pseudomonadati</taxon>
        <taxon>Campylobacterota</taxon>
        <taxon>Epsilonproteobacteria</taxon>
        <taxon>Campylobacterales</taxon>
        <taxon>Helicobacteraceae</taxon>
        <taxon>Helicobacter</taxon>
    </lineage>
</organism>
<dbReference type="AlphaFoldDB" id="V8CHV8"/>
<dbReference type="STRING" id="1357399.HMPREF2087_01369"/>
<feature type="domain" description="Glycosyltransferase subfamily 4-like N-terminal" evidence="2">
    <location>
        <begin position="15"/>
        <end position="227"/>
    </location>
</feature>
<evidence type="ECO:0000313" key="3">
    <source>
        <dbReference type="EMBL" id="ETD26336.1"/>
    </source>
</evidence>
<feature type="non-terminal residue" evidence="3">
    <location>
        <position position="336"/>
    </location>
</feature>
<dbReference type="Pfam" id="PF13439">
    <property type="entry name" value="Glyco_transf_4"/>
    <property type="match status" value="1"/>
</dbReference>
<dbReference type="eggNOG" id="COG0438">
    <property type="taxonomic scope" value="Bacteria"/>
</dbReference>
<evidence type="ECO:0000313" key="4">
    <source>
        <dbReference type="Proteomes" id="UP000018688"/>
    </source>
</evidence>
<dbReference type="CDD" id="cd03801">
    <property type="entry name" value="GT4_PimA-like"/>
    <property type="match status" value="1"/>
</dbReference>
<feature type="domain" description="Glycosyl transferase family 1" evidence="1">
    <location>
        <begin position="235"/>
        <end position="291"/>
    </location>
</feature>
<dbReference type="Gene3D" id="3.40.50.2000">
    <property type="entry name" value="Glycogen Phosphorylase B"/>
    <property type="match status" value="2"/>
</dbReference>
<dbReference type="RefSeq" id="WP_023930370.1">
    <property type="nucleotide sequence ID" value="NZ_KI669458.1"/>
</dbReference>
<sequence>MLPKLLHLASDTFKGGAESVFRNTIEATLESKQFDIYVASCDELPPCGIDNTHFLRLDDWQLYPKWRGAYKYIFNPTNYKRLKAFLFTIKPDIIHTQNYLSRLSPSVLFALQAYKAKHPNAKLIYTQHGFGPCANGGLYNYAKGEICEKCIGHSKGLRIAYENCDRRGRIHSILKALRSPFYQGALLQEKELFDTIICVGEFQRSKHIQDGWDSSKLITLTNPIETHFYNPHISLQDKQDLLVFFGRLSPEKNVPLLLHAFANLLKLPRFSHYKLLIIGDGDDKPKCLELANRLLQHLELESTFAKVDSVSGIHSDDLAKFRATADRKSSSTLNFA</sequence>
<dbReference type="HOGENOM" id="CLU_827725_0_0_7"/>
<dbReference type="Pfam" id="PF00534">
    <property type="entry name" value="Glycos_transf_1"/>
    <property type="match status" value="1"/>
</dbReference>
<dbReference type="InterPro" id="IPR001296">
    <property type="entry name" value="Glyco_trans_1"/>
</dbReference>
<dbReference type="SUPFAM" id="SSF53756">
    <property type="entry name" value="UDP-Glycosyltransferase/glycogen phosphorylase"/>
    <property type="match status" value="1"/>
</dbReference>
<dbReference type="EMBL" id="AZJJ01000004">
    <property type="protein sequence ID" value="ETD26336.1"/>
    <property type="molecule type" value="Genomic_DNA"/>
</dbReference>
<evidence type="ECO:0000259" key="2">
    <source>
        <dbReference type="Pfam" id="PF13439"/>
    </source>
</evidence>
<comment type="caution">
    <text evidence="3">The sequence shown here is derived from an EMBL/GenBank/DDBJ whole genome shotgun (WGS) entry which is preliminary data.</text>
</comment>
<keyword evidence="4" id="KW-1185">Reference proteome</keyword>